<sequence length="88" mass="9719">MTDEANNSNVPKSQQSIPGALQGLMLHFSVAILRDKLYNFIIKRMFVLLAIHISSAKSSTIMKISAKKGIVKDSAVQTNRTIRVLCLC</sequence>
<dbReference type="AlphaFoldDB" id="A0A8T2J237"/>
<keyword evidence="2" id="KW-1185">Reference proteome</keyword>
<evidence type="ECO:0000313" key="2">
    <source>
        <dbReference type="Proteomes" id="UP000812440"/>
    </source>
</evidence>
<dbReference type="EMBL" id="JAACNH010000007">
    <property type="protein sequence ID" value="KAG8437747.1"/>
    <property type="molecule type" value="Genomic_DNA"/>
</dbReference>
<reference evidence="1" key="1">
    <citation type="thesis" date="2020" institute="ProQuest LLC" country="789 East Eisenhower Parkway, Ann Arbor, MI, USA">
        <title>Comparative Genomics and Chromosome Evolution.</title>
        <authorList>
            <person name="Mudd A.B."/>
        </authorList>
    </citation>
    <scope>NUCLEOTIDE SEQUENCE</scope>
    <source>
        <strain evidence="1">Female2</strain>
        <tissue evidence="1">Blood</tissue>
    </source>
</reference>
<accession>A0A8T2J237</accession>
<protein>
    <submittedName>
        <fullName evidence="1">Uncharacterized protein</fullName>
    </submittedName>
</protein>
<comment type="caution">
    <text evidence="1">The sequence shown here is derived from an EMBL/GenBank/DDBJ whole genome shotgun (WGS) entry which is preliminary data.</text>
</comment>
<gene>
    <name evidence="1" type="ORF">GDO86_008452</name>
</gene>
<organism evidence="1 2">
    <name type="scientific">Hymenochirus boettgeri</name>
    <name type="common">Congo dwarf clawed frog</name>
    <dbReference type="NCBI Taxonomy" id="247094"/>
    <lineage>
        <taxon>Eukaryota</taxon>
        <taxon>Metazoa</taxon>
        <taxon>Chordata</taxon>
        <taxon>Craniata</taxon>
        <taxon>Vertebrata</taxon>
        <taxon>Euteleostomi</taxon>
        <taxon>Amphibia</taxon>
        <taxon>Batrachia</taxon>
        <taxon>Anura</taxon>
        <taxon>Pipoidea</taxon>
        <taxon>Pipidae</taxon>
        <taxon>Pipinae</taxon>
        <taxon>Hymenochirus</taxon>
    </lineage>
</organism>
<proteinExistence type="predicted"/>
<dbReference type="Proteomes" id="UP000812440">
    <property type="component" value="Chromosome 4"/>
</dbReference>
<evidence type="ECO:0000313" key="1">
    <source>
        <dbReference type="EMBL" id="KAG8437747.1"/>
    </source>
</evidence>
<name>A0A8T2J237_9PIPI</name>